<evidence type="ECO:0000256" key="1">
    <source>
        <dbReference type="SAM" id="MobiDB-lite"/>
    </source>
</evidence>
<name>A0A1Y2BX29_9FUNG</name>
<protein>
    <submittedName>
        <fullName evidence="2">Uncharacterized protein</fullName>
    </submittedName>
</protein>
<feature type="compositionally biased region" description="Polar residues" evidence="1">
    <location>
        <begin position="259"/>
        <end position="280"/>
    </location>
</feature>
<feature type="region of interest" description="Disordered" evidence="1">
    <location>
        <begin position="258"/>
        <end position="281"/>
    </location>
</feature>
<proteinExistence type="predicted"/>
<keyword evidence="3" id="KW-1185">Reference proteome</keyword>
<dbReference type="AlphaFoldDB" id="A0A1Y2BX29"/>
<dbReference type="OrthoDB" id="2156999at2759"/>
<dbReference type="Proteomes" id="UP000193920">
    <property type="component" value="Unassembled WGS sequence"/>
</dbReference>
<dbReference type="EMBL" id="MCOG01000133">
    <property type="protein sequence ID" value="ORY39224.1"/>
    <property type="molecule type" value="Genomic_DNA"/>
</dbReference>
<evidence type="ECO:0000313" key="2">
    <source>
        <dbReference type="EMBL" id="ORY39224.1"/>
    </source>
</evidence>
<sequence>MNNNIKLNNYNNFEVDRYSHFPTGDDYNYSDSFLKLPRSDLSHDFNKYRDDYRGIYNTKISNKFINDYQNSYKNDNYFRSNIYKRNSYQHNPNESMSIHSYGNRSYLRGEPLPRMNSIDRNSYNLYNKYSSIKSVKSNPQYIINPHSSSLLNEKTDSIATKTLDMDENGEFVVTTNNTNNKMDYDENGYFLSSLDIESQKESSNKEKINIKNQSYSPIPSLNTTSSTISTTLYNSSNDKIKKNKGNLSFSDHSKFVITPINQSNNNNSQMDKSNSYTSNSKIDKRNLSFSDRSKFVIIDKNNTSMRSNKSYKDHENTSHNTSFSNYFKKFKFINKKEKINQVIPYQIIRLIKIKMMGKKKRTLMYVFWTLLNKSLIEIRK</sequence>
<dbReference type="STRING" id="1754190.A0A1Y2BX29"/>
<organism evidence="2 3">
    <name type="scientific">Neocallimastix californiae</name>
    <dbReference type="NCBI Taxonomy" id="1754190"/>
    <lineage>
        <taxon>Eukaryota</taxon>
        <taxon>Fungi</taxon>
        <taxon>Fungi incertae sedis</taxon>
        <taxon>Chytridiomycota</taxon>
        <taxon>Chytridiomycota incertae sedis</taxon>
        <taxon>Neocallimastigomycetes</taxon>
        <taxon>Neocallimastigales</taxon>
        <taxon>Neocallimastigaceae</taxon>
        <taxon>Neocallimastix</taxon>
    </lineage>
</organism>
<evidence type="ECO:0000313" key="3">
    <source>
        <dbReference type="Proteomes" id="UP000193920"/>
    </source>
</evidence>
<accession>A0A1Y2BX29</accession>
<comment type="caution">
    <text evidence="2">The sequence shown here is derived from an EMBL/GenBank/DDBJ whole genome shotgun (WGS) entry which is preliminary data.</text>
</comment>
<reference evidence="2 3" key="1">
    <citation type="submission" date="2016-08" db="EMBL/GenBank/DDBJ databases">
        <title>A Parts List for Fungal Cellulosomes Revealed by Comparative Genomics.</title>
        <authorList>
            <consortium name="DOE Joint Genome Institute"/>
            <person name="Haitjema C.H."/>
            <person name="Gilmore S.P."/>
            <person name="Henske J.K."/>
            <person name="Solomon K.V."/>
            <person name="De Groot R."/>
            <person name="Kuo A."/>
            <person name="Mondo S.J."/>
            <person name="Salamov A.A."/>
            <person name="Labutti K."/>
            <person name="Zhao Z."/>
            <person name="Chiniquy J."/>
            <person name="Barry K."/>
            <person name="Brewer H.M."/>
            <person name="Purvine S.O."/>
            <person name="Wright A.T."/>
            <person name="Boxma B."/>
            <person name="Van Alen T."/>
            <person name="Hackstein J.H."/>
            <person name="Baker S.E."/>
            <person name="Grigoriev I.V."/>
            <person name="O'Malley M.A."/>
        </authorList>
    </citation>
    <scope>NUCLEOTIDE SEQUENCE [LARGE SCALE GENOMIC DNA]</scope>
    <source>
        <strain evidence="2 3">G1</strain>
    </source>
</reference>
<gene>
    <name evidence="2" type="ORF">LY90DRAFT_46230</name>
</gene>